<proteinExistence type="inferred from homology"/>
<dbReference type="Gene3D" id="1.10.10.10">
    <property type="entry name" value="Winged helix-like DNA-binding domain superfamily/Winged helix DNA-binding domain"/>
    <property type="match status" value="1"/>
</dbReference>
<dbReference type="KEGG" id="cle:Clole_3676"/>
<organism evidence="5 6">
    <name type="scientific">Cellulosilyticum lentocellum (strain ATCC 49066 / DSM 5427 / NCIMB 11756 / RHM5)</name>
    <name type="common">Clostridium lentocellum</name>
    <dbReference type="NCBI Taxonomy" id="642492"/>
    <lineage>
        <taxon>Bacteria</taxon>
        <taxon>Bacillati</taxon>
        <taxon>Bacillota</taxon>
        <taxon>Clostridia</taxon>
        <taxon>Lachnospirales</taxon>
        <taxon>Cellulosilyticaceae</taxon>
        <taxon>Cellulosilyticum</taxon>
    </lineage>
</organism>
<dbReference type="EMBL" id="CP002582">
    <property type="protein sequence ID" value="ADZ85359.1"/>
    <property type="molecule type" value="Genomic_DNA"/>
</dbReference>
<dbReference type="GO" id="GO:0003677">
    <property type="term" value="F:DNA binding"/>
    <property type="evidence" value="ECO:0007669"/>
    <property type="project" value="UniProtKB-KW"/>
</dbReference>
<evidence type="ECO:0000256" key="1">
    <source>
        <dbReference type="ARBA" id="ARBA00011046"/>
    </source>
</evidence>
<name>F2JH19_CELLD</name>
<dbReference type="RefSeq" id="WP_013658635.1">
    <property type="nucleotide sequence ID" value="NC_015275.1"/>
</dbReference>
<dbReference type="eggNOG" id="COG3682">
    <property type="taxonomic scope" value="Bacteria"/>
</dbReference>
<accession>F2JH19</accession>
<reference evidence="5 6" key="1">
    <citation type="journal article" date="2011" name="J. Bacteriol.">
        <title>Complete genome sequence of the cellulose-degrading bacterium Cellulosilyticum lentocellum.</title>
        <authorList>
            <consortium name="US DOE Joint Genome Institute"/>
            <person name="Miller D.A."/>
            <person name="Suen G."/>
            <person name="Bruce D."/>
            <person name="Copeland A."/>
            <person name="Cheng J.F."/>
            <person name="Detter C."/>
            <person name="Goodwin L.A."/>
            <person name="Han C.S."/>
            <person name="Hauser L.J."/>
            <person name="Land M.L."/>
            <person name="Lapidus A."/>
            <person name="Lucas S."/>
            <person name="Meincke L."/>
            <person name="Pitluck S."/>
            <person name="Tapia R."/>
            <person name="Teshima H."/>
            <person name="Woyke T."/>
            <person name="Fox B.G."/>
            <person name="Angert E.R."/>
            <person name="Currie C.R."/>
        </authorList>
    </citation>
    <scope>NUCLEOTIDE SEQUENCE [LARGE SCALE GENOMIC DNA]</scope>
    <source>
        <strain evidence="6">ATCC 49066 / DSM 5427 / NCIMB 11756 / RHM5</strain>
    </source>
</reference>
<gene>
    <name evidence="5" type="ordered locus">Clole_3676</name>
</gene>
<keyword evidence="2" id="KW-0805">Transcription regulation</keyword>
<dbReference type="AlphaFoldDB" id="F2JH19"/>
<dbReference type="Gene3D" id="1.10.4040.10">
    <property type="entry name" value="Penicillinase repressor domain"/>
    <property type="match status" value="1"/>
</dbReference>
<evidence type="ECO:0000313" key="6">
    <source>
        <dbReference type="Proteomes" id="UP000008467"/>
    </source>
</evidence>
<evidence type="ECO:0000313" key="5">
    <source>
        <dbReference type="EMBL" id="ADZ85359.1"/>
    </source>
</evidence>
<dbReference type="Pfam" id="PF03965">
    <property type="entry name" value="Penicillinase_R"/>
    <property type="match status" value="1"/>
</dbReference>
<dbReference type="Proteomes" id="UP000008467">
    <property type="component" value="Chromosome"/>
</dbReference>
<comment type="similarity">
    <text evidence="1">Belongs to the BlaI transcriptional regulatory family.</text>
</comment>
<dbReference type="InterPro" id="IPR005650">
    <property type="entry name" value="BlaI_family"/>
</dbReference>
<dbReference type="STRING" id="642492.Clole_3676"/>
<keyword evidence="3" id="KW-0238">DNA-binding</keyword>
<dbReference type="SUPFAM" id="SSF46785">
    <property type="entry name" value="Winged helix' DNA-binding domain"/>
    <property type="match status" value="1"/>
</dbReference>
<dbReference type="InterPro" id="IPR036390">
    <property type="entry name" value="WH_DNA-bd_sf"/>
</dbReference>
<keyword evidence="6" id="KW-1185">Reference proteome</keyword>
<dbReference type="InterPro" id="IPR036388">
    <property type="entry name" value="WH-like_DNA-bd_sf"/>
</dbReference>
<dbReference type="HOGENOM" id="CLU_119090_2_3_9"/>
<keyword evidence="4" id="KW-0804">Transcription</keyword>
<evidence type="ECO:0000256" key="2">
    <source>
        <dbReference type="ARBA" id="ARBA00023015"/>
    </source>
</evidence>
<evidence type="ECO:0000256" key="4">
    <source>
        <dbReference type="ARBA" id="ARBA00023163"/>
    </source>
</evidence>
<evidence type="ECO:0000256" key="3">
    <source>
        <dbReference type="ARBA" id="ARBA00023125"/>
    </source>
</evidence>
<sequence>MEQIKRLPDAELEIMKIIWEANEEVTSAYIMKQLKGVKTWGNTTVLNFLARLVERGFIQSERVGKSNVYTAIMDEKCYLQNESKSFLERLHGNSVKSLIAALYNGHTITEQDLKELKDFIDENTREG</sequence>
<dbReference type="GO" id="GO:0045892">
    <property type="term" value="P:negative regulation of DNA-templated transcription"/>
    <property type="evidence" value="ECO:0007669"/>
    <property type="project" value="InterPro"/>
</dbReference>
<dbReference type="PIRSF" id="PIRSF019455">
    <property type="entry name" value="CopR_AtkY"/>
    <property type="match status" value="1"/>
</dbReference>
<protein>
    <submittedName>
        <fullName evidence="5">Transcriptional repressor, CopY family</fullName>
    </submittedName>
</protein>